<feature type="compositionally biased region" description="Basic and acidic residues" evidence="1">
    <location>
        <begin position="416"/>
        <end position="425"/>
    </location>
</feature>
<feature type="compositionally biased region" description="Basic and acidic residues" evidence="1">
    <location>
        <begin position="304"/>
        <end position="318"/>
    </location>
</feature>
<evidence type="ECO:0008006" key="5">
    <source>
        <dbReference type="Google" id="ProtNLM"/>
    </source>
</evidence>
<evidence type="ECO:0000313" key="3">
    <source>
        <dbReference type="EMBL" id="GII80758.1"/>
    </source>
</evidence>
<evidence type="ECO:0000256" key="2">
    <source>
        <dbReference type="SAM" id="Phobius"/>
    </source>
</evidence>
<dbReference type="RefSeq" id="WP_203991977.1">
    <property type="nucleotide sequence ID" value="NZ_BOOU01000080.1"/>
</dbReference>
<proteinExistence type="predicted"/>
<dbReference type="EMBL" id="BOOU01000080">
    <property type="protein sequence ID" value="GII80758.1"/>
    <property type="molecule type" value="Genomic_DNA"/>
</dbReference>
<accession>A0A919V436</accession>
<feature type="region of interest" description="Disordered" evidence="1">
    <location>
        <begin position="203"/>
        <end position="442"/>
    </location>
</feature>
<keyword evidence="2" id="KW-0812">Transmembrane</keyword>
<feature type="compositionally biased region" description="Low complexity" evidence="1">
    <location>
        <begin position="400"/>
        <end position="409"/>
    </location>
</feature>
<dbReference type="Proteomes" id="UP000655287">
    <property type="component" value="Unassembled WGS sequence"/>
</dbReference>
<evidence type="ECO:0000313" key="4">
    <source>
        <dbReference type="Proteomes" id="UP000655287"/>
    </source>
</evidence>
<protein>
    <recommendedName>
        <fullName evidence="5">Capsular polysaccharide biosynthesis protein</fullName>
    </recommendedName>
</protein>
<name>A0A919V436_9ACTN</name>
<feature type="compositionally biased region" description="Low complexity" evidence="1">
    <location>
        <begin position="346"/>
        <end position="367"/>
    </location>
</feature>
<feature type="compositionally biased region" description="Basic and acidic residues" evidence="1">
    <location>
        <begin position="255"/>
        <end position="267"/>
    </location>
</feature>
<evidence type="ECO:0000256" key="1">
    <source>
        <dbReference type="SAM" id="MobiDB-lite"/>
    </source>
</evidence>
<feature type="compositionally biased region" description="Low complexity" evidence="1">
    <location>
        <begin position="241"/>
        <end position="254"/>
    </location>
</feature>
<feature type="transmembrane region" description="Helical" evidence="2">
    <location>
        <begin position="172"/>
        <end position="193"/>
    </location>
</feature>
<dbReference type="AlphaFoldDB" id="A0A919V436"/>
<reference evidence="3" key="1">
    <citation type="submission" date="2021-01" db="EMBL/GenBank/DDBJ databases">
        <title>Whole genome shotgun sequence of Sphaerisporangium rufum NBRC 109079.</title>
        <authorList>
            <person name="Komaki H."/>
            <person name="Tamura T."/>
        </authorList>
    </citation>
    <scope>NUCLEOTIDE SEQUENCE</scope>
    <source>
        <strain evidence="3">NBRC 109079</strain>
    </source>
</reference>
<keyword evidence="2" id="KW-0472">Membrane</keyword>
<keyword evidence="2" id="KW-1133">Transmembrane helix</keyword>
<comment type="caution">
    <text evidence="3">The sequence shown here is derived from an EMBL/GenBank/DDBJ whole genome shotgun (WGS) entry which is preliminary data.</text>
</comment>
<feature type="compositionally biased region" description="Basic and acidic residues" evidence="1">
    <location>
        <begin position="285"/>
        <end position="294"/>
    </location>
</feature>
<sequence length="442" mass="46289">MDLLDSLRALLRRWPLTVTLLLATIAATVGAAVVIPWQYESSATVVFLSSRKGSQPVGGNPWLAFDASLTITAEVISRGMSDERTLQTLKSQGNTAEYTVGLAQDSRGPLLDITATGPDPKIAQATMETLARLSQERLTEMQRKSAILPDATIRAELVTATDKAELTPEKKIRLLVIIFAGGMLLTIGVPLFLESLAQKRRQQAQAEHTVARTGQPPGAPRPPRPASAGPRPAAGGPPRPGGSAVPRARSSARLPRSETPAEPRPSRPAEPGAARPAGSGGARPAEPRGQDRRPPAGGLAKHRPPAEPRDPWDDKAVEEGYTAPMQAISAEDDLYVWSGDQDPPNGATSSGGPAARSARAGGLSSSPNGRSPRAAGGEGTADTDRTVETELPAGTDARGRTANGGRSSSGRGGRTGGDRRSARDADPDDEPYVVFDPTRPGR</sequence>
<keyword evidence="4" id="KW-1185">Reference proteome</keyword>
<gene>
    <name evidence="3" type="ORF">Sru01_57400</name>
</gene>
<organism evidence="3 4">
    <name type="scientific">Sphaerisporangium rufum</name>
    <dbReference type="NCBI Taxonomy" id="1381558"/>
    <lineage>
        <taxon>Bacteria</taxon>
        <taxon>Bacillati</taxon>
        <taxon>Actinomycetota</taxon>
        <taxon>Actinomycetes</taxon>
        <taxon>Streptosporangiales</taxon>
        <taxon>Streptosporangiaceae</taxon>
        <taxon>Sphaerisporangium</taxon>
    </lineage>
</organism>